<name>A0A0G4IPP9_PLABS</name>
<dbReference type="EMBL" id="CDSF01000079">
    <property type="protein sequence ID" value="CEO97202.1"/>
    <property type="molecule type" value="Genomic_DNA"/>
</dbReference>
<keyword evidence="3" id="KW-1185">Reference proteome</keyword>
<sequence>MSLSTWAVAAAAIVAVAVVGAVKSDNLTVEEQYVTAAEKDHIVGTGHVLGNKDDTADHGTRITKTEFIAAIAPLSLHGIREEDKLRLEKQAIALLDIESGDVEQIHQFLKEVMVAAMAFMADPGSGDKMKRVCDKIKGVEDVYKAHASMSIGSFVPYKPSAALVGSALAGVQTRYNALRDTIGNWVRSTNWNSAGLEGQLRPPPAVVNNKVVRGVSTAVALAVMLVAAQNGLLGKTVQDKSNAMAGNVKDAACGMLGHMP</sequence>
<dbReference type="AlphaFoldDB" id="A0A0G4IPP9"/>
<evidence type="ECO:0000313" key="2">
    <source>
        <dbReference type="EMBL" id="CEO97202.1"/>
    </source>
</evidence>
<evidence type="ECO:0000313" key="3">
    <source>
        <dbReference type="Proteomes" id="UP000039324"/>
    </source>
</evidence>
<keyword evidence="1" id="KW-0732">Signal</keyword>
<dbReference type="Proteomes" id="UP000039324">
    <property type="component" value="Unassembled WGS sequence"/>
</dbReference>
<reference evidence="2 3" key="1">
    <citation type="submission" date="2015-02" db="EMBL/GenBank/DDBJ databases">
        <authorList>
            <person name="Chooi Y.-H."/>
        </authorList>
    </citation>
    <scope>NUCLEOTIDE SEQUENCE [LARGE SCALE GENOMIC DNA]</scope>
    <source>
        <strain evidence="2">E3</strain>
    </source>
</reference>
<protein>
    <submittedName>
        <fullName evidence="2">Uncharacterized protein</fullName>
    </submittedName>
</protein>
<proteinExistence type="predicted"/>
<feature type="signal peptide" evidence="1">
    <location>
        <begin position="1"/>
        <end position="21"/>
    </location>
</feature>
<gene>
    <name evidence="2" type="ORF">PBRA_000547</name>
</gene>
<feature type="chain" id="PRO_5005192871" evidence="1">
    <location>
        <begin position="22"/>
        <end position="260"/>
    </location>
</feature>
<organism evidence="2 3">
    <name type="scientific">Plasmodiophora brassicae</name>
    <name type="common">Clubroot disease agent</name>
    <dbReference type="NCBI Taxonomy" id="37360"/>
    <lineage>
        <taxon>Eukaryota</taxon>
        <taxon>Sar</taxon>
        <taxon>Rhizaria</taxon>
        <taxon>Endomyxa</taxon>
        <taxon>Phytomyxea</taxon>
        <taxon>Plasmodiophorida</taxon>
        <taxon>Plasmodiophoridae</taxon>
        <taxon>Plasmodiophora</taxon>
    </lineage>
</organism>
<accession>A0A0G4IPP9</accession>
<evidence type="ECO:0000256" key="1">
    <source>
        <dbReference type="SAM" id="SignalP"/>
    </source>
</evidence>